<feature type="region of interest" description="Disordered" evidence="1">
    <location>
        <begin position="1"/>
        <end position="25"/>
    </location>
</feature>
<accession>A0A8J2WPB0</accession>
<evidence type="ECO:0000256" key="1">
    <source>
        <dbReference type="SAM" id="MobiDB-lite"/>
    </source>
</evidence>
<dbReference type="EMBL" id="CAKKLH010000345">
    <property type="protein sequence ID" value="CAH0113741.1"/>
    <property type="molecule type" value="Genomic_DNA"/>
</dbReference>
<dbReference type="PANTHER" id="PTHR22954:SF3">
    <property type="entry name" value="PROTEIN CBG08539"/>
    <property type="match status" value="1"/>
</dbReference>
<organism evidence="2 3">
    <name type="scientific">Daphnia galeata</name>
    <dbReference type="NCBI Taxonomy" id="27404"/>
    <lineage>
        <taxon>Eukaryota</taxon>
        <taxon>Metazoa</taxon>
        <taxon>Ecdysozoa</taxon>
        <taxon>Arthropoda</taxon>
        <taxon>Crustacea</taxon>
        <taxon>Branchiopoda</taxon>
        <taxon>Diplostraca</taxon>
        <taxon>Cladocera</taxon>
        <taxon>Anomopoda</taxon>
        <taxon>Daphniidae</taxon>
        <taxon>Daphnia</taxon>
    </lineage>
</organism>
<comment type="caution">
    <text evidence="2">The sequence shown here is derived from an EMBL/GenBank/DDBJ whole genome shotgun (WGS) entry which is preliminary data.</text>
</comment>
<feature type="compositionally biased region" description="Polar residues" evidence="1">
    <location>
        <begin position="122"/>
        <end position="156"/>
    </location>
</feature>
<evidence type="ECO:0000313" key="3">
    <source>
        <dbReference type="Proteomes" id="UP000789390"/>
    </source>
</evidence>
<feature type="region of interest" description="Disordered" evidence="1">
    <location>
        <begin position="121"/>
        <end position="156"/>
    </location>
</feature>
<proteinExistence type="predicted"/>
<reference evidence="2" key="1">
    <citation type="submission" date="2021-11" db="EMBL/GenBank/DDBJ databases">
        <authorList>
            <person name="Schell T."/>
        </authorList>
    </citation>
    <scope>NUCLEOTIDE SEQUENCE</scope>
    <source>
        <strain evidence="2">M5</strain>
    </source>
</reference>
<dbReference type="PANTHER" id="PTHR22954">
    <property type="entry name" value="RETROVIRAL PROTEASE-RELATED"/>
    <property type="match status" value="1"/>
</dbReference>
<keyword evidence="3" id="KW-1185">Reference proteome</keyword>
<protein>
    <submittedName>
        <fullName evidence="2">Uncharacterized protein</fullName>
    </submittedName>
</protein>
<sequence>MAEGGDRPPSRNADMQTEPVKEFPPLLDMKARKTLRTNEKRRLTNLSKRIEQHMNDLGSRTELKFLRKELSNQLEECIKAHNLYRQSFNLAETPSDDWIIQLENVTAMWYGRIDEYIRTVNRPPSTAPSNTRSIAHSNPLSVRSNPTSMHSNPLSVRSSAHSNAISVHNRSVSAHGIPVSIHNSSVSVHSNPVSAVQSDQASFVLRRSKQSRVLRTKRSKSVIIPGPFRHNSRSPCASLPSLDGEIQFMILKQSKH</sequence>
<evidence type="ECO:0000313" key="2">
    <source>
        <dbReference type="EMBL" id="CAH0113741.1"/>
    </source>
</evidence>
<gene>
    <name evidence="2" type="ORF">DGAL_LOCUS17650</name>
</gene>
<dbReference type="AlphaFoldDB" id="A0A8J2WPB0"/>
<dbReference type="Proteomes" id="UP000789390">
    <property type="component" value="Unassembled WGS sequence"/>
</dbReference>
<name>A0A8J2WPB0_9CRUS</name>